<sequence length="146" mass="16028">MARKLTTYVWLRDPKSDEMNSFGPDDKLPGWAEKLLEGKDHLFDGKAPEYNEVDQDLPRDRKTDVDYVAGGPAVGKEPAASEQGQTELTNDEGDDGDDEDETDEQPKGNASREAWALFATDNGVPVTDEMGRDDIKAAAREAGVIE</sequence>
<dbReference type="EMBL" id="MH576960">
    <property type="protein sequence ID" value="AXH66078.1"/>
    <property type="molecule type" value="Genomic_DNA"/>
</dbReference>
<keyword evidence="3" id="KW-1185">Reference proteome</keyword>
<feature type="region of interest" description="Disordered" evidence="1">
    <location>
        <begin position="42"/>
        <end position="132"/>
    </location>
</feature>
<dbReference type="GeneID" id="65115097"/>
<accession>A0A345M6F7</accession>
<evidence type="ECO:0000313" key="3">
    <source>
        <dbReference type="Proteomes" id="UP000260273"/>
    </source>
</evidence>
<evidence type="ECO:0000256" key="1">
    <source>
        <dbReference type="SAM" id="MobiDB-lite"/>
    </source>
</evidence>
<dbReference type="Proteomes" id="UP000260273">
    <property type="component" value="Segment"/>
</dbReference>
<evidence type="ECO:0000313" key="2">
    <source>
        <dbReference type="EMBL" id="AXH66078.1"/>
    </source>
</evidence>
<dbReference type="RefSeq" id="YP_010097433.1">
    <property type="nucleotide sequence ID" value="NC_055758.1"/>
</dbReference>
<feature type="compositionally biased region" description="Acidic residues" evidence="1">
    <location>
        <begin position="89"/>
        <end position="103"/>
    </location>
</feature>
<dbReference type="KEGG" id="vg:65115097"/>
<name>A0A345M6F7_9CAUD</name>
<proteinExistence type="predicted"/>
<organism evidence="2 3">
    <name type="scientific">Gordonia phage Pleakley</name>
    <dbReference type="NCBI Taxonomy" id="2283246"/>
    <lineage>
        <taxon>Viruses</taxon>
        <taxon>Duplodnaviria</taxon>
        <taxon>Heunggongvirae</taxon>
        <taxon>Uroviricota</taxon>
        <taxon>Caudoviricetes</taxon>
        <taxon>Zierdtviridae</taxon>
        <taxon>Emilbogenvirinae</taxon>
        <taxon>Pleakleyvirus</taxon>
        <taxon>Pleakleyvirus pleakley</taxon>
    </lineage>
</organism>
<protein>
    <recommendedName>
        <fullName evidence="4">Head-to-tail connector protein</fullName>
    </recommendedName>
</protein>
<reference evidence="3" key="1">
    <citation type="submission" date="2018-07" db="EMBL/GenBank/DDBJ databases">
        <authorList>
            <person name="Quirk P.G."/>
            <person name="Krulwich T.A."/>
        </authorList>
    </citation>
    <scope>NUCLEOTIDE SEQUENCE [LARGE SCALE GENOMIC DNA]</scope>
</reference>
<feature type="compositionally biased region" description="Basic and acidic residues" evidence="1">
    <location>
        <begin position="56"/>
        <end position="65"/>
    </location>
</feature>
<gene>
    <name evidence="2" type="primary">39</name>
    <name evidence="2" type="ORF">SEA_PLEAKLEY_39</name>
</gene>
<evidence type="ECO:0008006" key="4">
    <source>
        <dbReference type="Google" id="ProtNLM"/>
    </source>
</evidence>